<accession>A0A0B7BJF9</accession>
<dbReference type="PROSITE" id="PS50871">
    <property type="entry name" value="C1Q"/>
    <property type="match status" value="2"/>
</dbReference>
<dbReference type="InterPro" id="IPR008983">
    <property type="entry name" value="Tumour_necrosis_fac-like_dom"/>
</dbReference>
<evidence type="ECO:0000313" key="4">
    <source>
        <dbReference type="EMBL" id="CEK93078.1"/>
    </source>
</evidence>
<feature type="domain" description="C1q" evidence="3">
    <location>
        <begin position="272"/>
        <end position="404"/>
    </location>
</feature>
<proteinExistence type="predicted"/>
<reference evidence="4" key="1">
    <citation type="submission" date="2014-12" db="EMBL/GenBank/DDBJ databases">
        <title>Insight into the proteome of Arion vulgaris.</title>
        <authorList>
            <person name="Aradska J."/>
            <person name="Bulat T."/>
            <person name="Smidak R."/>
            <person name="Sarate P."/>
            <person name="Gangsoo J."/>
            <person name="Sialana F."/>
            <person name="Bilban M."/>
            <person name="Lubec G."/>
        </authorList>
    </citation>
    <scope>NUCLEOTIDE SEQUENCE</scope>
    <source>
        <tissue evidence="4">Skin</tissue>
    </source>
</reference>
<dbReference type="PANTHER" id="PTHR15427:SF33">
    <property type="entry name" value="COLLAGEN IV NC1 DOMAIN-CONTAINING PROTEIN"/>
    <property type="match status" value="1"/>
</dbReference>
<dbReference type="Gene3D" id="2.60.120.40">
    <property type="match status" value="3"/>
</dbReference>
<dbReference type="PANTHER" id="PTHR15427">
    <property type="entry name" value="EMILIN ELASTIN MICROFIBRIL INTERFACE-LOCATED PROTEIN ELASTIN MICROFIBRIL INTERFACER"/>
    <property type="match status" value="1"/>
</dbReference>
<dbReference type="InterPro" id="IPR001073">
    <property type="entry name" value="C1q_dom"/>
</dbReference>
<dbReference type="InterPro" id="IPR050392">
    <property type="entry name" value="Collagen/C1q_domain"/>
</dbReference>
<organism evidence="4">
    <name type="scientific">Arion vulgaris</name>
    <dbReference type="NCBI Taxonomy" id="1028688"/>
    <lineage>
        <taxon>Eukaryota</taxon>
        <taxon>Metazoa</taxon>
        <taxon>Spiralia</taxon>
        <taxon>Lophotrochozoa</taxon>
        <taxon>Mollusca</taxon>
        <taxon>Gastropoda</taxon>
        <taxon>Heterobranchia</taxon>
        <taxon>Euthyneura</taxon>
        <taxon>Panpulmonata</taxon>
        <taxon>Eupulmonata</taxon>
        <taxon>Stylommatophora</taxon>
        <taxon>Helicina</taxon>
        <taxon>Arionoidea</taxon>
        <taxon>Arionidae</taxon>
        <taxon>Arion</taxon>
    </lineage>
</organism>
<keyword evidence="2" id="KW-0964">Secreted</keyword>
<protein>
    <recommendedName>
        <fullName evidence="3">C1q domain-containing protein</fullName>
    </recommendedName>
</protein>
<dbReference type="EMBL" id="HACG01046213">
    <property type="protein sequence ID" value="CEK93078.1"/>
    <property type="molecule type" value="Transcribed_RNA"/>
</dbReference>
<feature type="domain" description="C1q" evidence="3">
    <location>
        <begin position="2"/>
        <end position="138"/>
    </location>
</feature>
<dbReference type="SUPFAM" id="SSF49842">
    <property type="entry name" value="TNF-like"/>
    <property type="match status" value="3"/>
</dbReference>
<comment type="subcellular location">
    <subcellularLocation>
        <location evidence="1">Secreted</location>
    </subcellularLocation>
</comment>
<feature type="non-terminal residue" evidence="4">
    <location>
        <position position="1"/>
    </location>
</feature>
<sequence>EVTESSVGFTAGIQSNQITPQGGRVAYELVYTNDGRGYNETSGVFKAPKSGLYLFIIAGLNQVSKGFLFDLYRNENYMISSYTSSVIDRENSANPTVVRLVTGDRVYVKARFRSSVTGTQGDVYATFTGILVGQLEPEASAVGFTAGFISEKTIPPRGRVAYEQTFTNEGRGYNATSGVFTAPKGGLYLFIIAALNQVNKPFLFDLYRNEDFMITLFGGQAARTSSANGISLRLIKGDRVYVQTRFAASGVFGSPKDVYTTFTGILVGTSDYRDGNVGFTAGFKNHQIIRAGGRVAYDQVFTNDGNGYNAISGVFTAPKAGLYLFFISELNQPNKLFLFDLYHNDDYMISSFGSRPTGHVSAANDVVLRLERGDTVYVGSRVLSSVFGTEIDVYATFTGVLVGI</sequence>
<dbReference type="PRINTS" id="PR00007">
    <property type="entry name" value="COMPLEMNTC1Q"/>
</dbReference>
<dbReference type="SMART" id="SM00110">
    <property type="entry name" value="C1Q"/>
    <property type="match status" value="3"/>
</dbReference>
<evidence type="ECO:0000256" key="2">
    <source>
        <dbReference type="ARBA" id="ARBA00022525"/>
    </source>
</evidence>
<dbReference type="GO" id="GO:0005581">
    <property type="term" value="C:collagen trimer"/>
    <property type="evidence" value="ECO:0007669"/>
    <property type="project" value="UniProtKB-KW"/>
</dbReference>
<name>A0A0B7BJF9_9EUPU</name>
<evidence type="ECO:0000256" key="1">
    <source>
        <dbReference type="ARBA" id="ARBA00004613"/>
    </source>
</evidence>
<gene>
    <name evidence="4" type="primary">ORF191889</name>
</gene>
<dbReference type="Pfam" id="PF00386">
    <property type="entry name" value="C1q"/>
    <property type="match status" value="3"/>
</dbReference>
<dbReference type="AlphaFoldDB" id="A0A0B7BJF9"/>
<evidence type="ECO:0000259" key="3">
    <source>
        <dbReference type="PROSITE" id="PS50871"/>
    </source>
</evidence>